<feature type="coiled-coil region" evidence="1">
    <location>
        <begin position="221"/>
        <end position="248"/>
    </location>
</feature>
<feature type="transmembrane region" description="Helical" evidence="3">
    <location>
        <begin position="108"/>
        <end position="130"/>
    </location>
</feature>
<organism evidence="4 5">
    <name type="scientific">Prauserella marina</name>
    <dbReference type="NCBI Taxonomy" id="530584"/>
    <lineage>
        <taxon>Bacteria</taxon>
        <taxon>Bacillati</taxon>
        <taxon>Actinomycetota</taxon>
        <taxon>Actinomycetes</taxon>
        <taxon>Pseudonocardiales</taxon>
        <taxon>Pseudonocardiaceae</taxon>
        <taxon>Prauserella</taxon>
    </lineage>
</organism>
<reference evidence="4 5" key="1">
    <citation type="submission" date="2016-10" db="EMBL/GenBank/DDBJ databases">
        <authorList>
            <person name="de Groot N.N."/>
        </authorList>
    </citation>
    <scope>NUCLEOTIDE SEQUENCE [LARGE SCALE GENOMIC DNA]</scope>
    <source>
        <strain evidence="4 5">CGMCC 4.5506</strain>
    </source>
</reference>
<name>A0A222VN75_9PSEU</name>
<dbReference type="RefSeq" id="WP_091795766.1">
    <property type="nucleotide sequence ID" value="NZ_CP016353.1"/>
</dbReference>
<proteinExistence type="predicted"/>
<evidence type="ECO:0000256" key="3">
    <source>
        <dbReference type="SAM" id="Phobius"/>
    </source>
</evidence>
<keyword evidence="5" id="KW-1185">Reference proteome</keyword>
<dbReference type="EMBL" id="FMZE01000001">
    <property type="protein sequence ID" value="SDC11864.1"/>
    <property type="molecule type" value="Genomic_DNA"/>
</dbReference>
<evidence type="ECO:0000313" key="5">
    <source>
        <dbReference type="Proteomes" id="UP000199494"/>
    </source>
</evidence>
<feature type="compositionally biased region" description="Basic and acidic residues" evidence="2">
    <location>
        <begin position="54"/>
        <end position="67"/>
    </location>
</feature>
<dbReference type="Proteomes" id="UP000199494">
    <property type="component" value="Unassembled WGS sequence"/>
</dbReference>
<dbReference type="STRING" id="530584.SAMN05421630_101482"/>
<keyword evidence="1" id="KW-0175">Coiled coil</keyword>
<evidence type="ECO:0000256" key="1">
    <source>
        <dbReference type="SAM" id="Coils"/>
    </source>
</evidence>
<protein>
    <submittedName>
        <fullName evidence="4">Uncharacterized protein</fullName>
    </submittedName>
</protein>
<dbReference type="OrthoDB" id="3701303at2"/>
<feature type="transmembrane region" description="Helical" evidence="3">
    <location>
        <begin position="136"/>
        <end position="158"/>
    </location>
</feature>
<dbReference type="AlphaFoldDB" id="A0A222VN75"/>
<sequence length="321" mass="33860">MSGKRDFGEFSAKLEKHLERLPDYAQRAQRKLQKYVPPAQRQDGGGQQGQQESTGRDETPRDREASRSARPALPVDLPVVSDMREKWMRWNDPSAKLARQKRRTSRALTLWVVLALLSVLWAVGGYAGVIGAQEGIAGAFGGIAAAVVASALGVRSFVRLRQLNRTELPRNTEPAPLPSAASAARKPMERLAESEASLAELLRQLATTADGAPSAVPGVSVEDAKATAEDAATALRALAARIQAIERARDSAPDGERSALDSAVRTLRTQLDDGVDGYGGLVAAAGKAVAASSGGVAPGKEALTDATDRLAGLALALRELS</sequence>
<dbReference type="NCBIfam" id="NF047839">
    <property type="entry name" value="PspM_Rv2743c"/>
    <property type="match status" value="1"/>
</dbReference>
<keyword evidence="3" id="KW-0812">Transmembrane</keyword>
<gene>
    <name evidence="4" type="ORF">SAMN05421630_101482</name>
</gene>
<dbReference type="Pfam" id="PF25587">
    <property type="entry name" value="Rv2743c"/>
    <property type="match status" value="1"/>
</dbReference>
<keyword evidence="3" id="KW-0472">Membrane</keyword>
<dbReference type="InterPro" id="IPR057952">
    <property type="entry name" value="Rv2743c-like"/>
</dbReference>
<evidence type="ECO:0000256" key="2">
    <source>
        <dbReference type="SAM" id="MobiDB-lite"/>
    </source>
</evidence>
<keyword evidence="3" id="KW-1133">Transmembrane helix</keyword>
<evidence type="ECO:0000313" key="4">
    <source>
        <dbReference type="EMBL" id="SDC11864.1"/>
    </source>
</evidence>
<accession>A0A222VN75</accession>
<dbReference type="KEGG" id="pmad:BAY61_10580"/>
<feature type="region of interest" description="Disordered" evidence="2">
    <location>
        <begin position="29"/>
        <end position="75"/>
    </location>
</feature>